<feature type="domain" description="BZIP" evidence="8">
    <location>
        <begin position="217"/>
        <end position="272"/>
    </location>
</feature>
<proteinExistence type="inferred from homology"/>
<dbReference type="Pfam" id="PF00170">
    <property type="entry name" value="bZIP_1"/>
    <property type="match status" value="1"/>
</dbReference>
<protein>
    <submittedName>
        <fullName evidence="9">Light-inducible protein CPRF2</fullName>
    </submittedName>
</protein>
<reference evidence="9 10" key="1">
    <citation type="journal article" date="2019" name="Plant Biotechnol. J.">
        <title>The red bayberry genome and genetic basis of sex determination.</title>
        <authorList>
            <person name="Jia H.M."/>
            <person name="Jia H.J."/>
            <person name="Cai Q.L."/>
            <person name="Wang Y."/>
            <person name="Zhao H.B."/>
            <person name="Yang W.F."/>
            <person name="Wang G.Y."/>
            <person name="Li Y.H."/>
            <person name="Zhan D.L."/>
            <person name="Shen Y.T."/>
            <person name="Niu Q.F."/>
            <person name="Chang L."/>
            <person name="Qiu J."/>
            <person name="Zhao L."/>
            <person name="Xie H.B."/>
            <person name="Fu W.Y."/>
            <person name="Jin J."/>
            <person name="Li X.W."/>
            <person name="Jiao Y."/>
            <person name="Zhou C.C."/>
            <person name="Tu T."/>
            <person name="Chai C.Y."/>
            <person name="Gao J.L."/>
            <person name="Fan L.J."/>
            <person name="van de Weg E."/>
            <person name="Wang J.Y."/>
            <person name="Gao Z.S."/>
        </authorList>
    </citation>
    <scope>NUCLEOTIDE SEQUENCE [LARGE SCALE GENOMIC DNA]</scope>
    <source>
        <tissue evidence="9">Leaves</tissue>
    </source>
</reference>
<accession>A0A6A1V7J7</accession>
<dbReference type="SUPFAM" id="SSF57959">
    <property type="entry name" value="Leucine zipper domain"/>
    <property type="match status" value="1"/>
</dbReference>
<feature type="region of interest" description="Disordered" evidence="7">
    <location>
        <begin position="395"/>
        <end position="433"/>
    </location>
</feature>
<dbReference type="OrthoDB" id="664875at2759"/>
<keyword evidence="5" id="KW-0804">Transcription</keyword>
<dbReference type="PROSITE" id="PS00036">
    <property type="entry name" value="BZIP_BASIC"/>
    <property type="match status" value="1"/>
</dbReference>
<dbReference type="AlphaFoldDB" id="A0A6A1V7J7"/>
<dbReference type="GO" id="GO:0005634">
    <property type="term" value="C:nucleus"/>
    <property type="evidence" value="ECO:0007669"/>
    <property type="project" value="UniProtKB-SubCell"/>
</dbReference>
<dbReference type="GO" id="GO:0003700">
    <property type="term" value="F:DNA-binding transcription factor activity"/>
    <property type="evidence" value="ECO:0007669"/>
    <property type="project" value="InterPro"/>
</dbReference>
<dbReference type="PANTHER" id="PTHR46408">
    <property type="entry name" value="BASIC LEUCINE ZIPPER 63"/>
    <property type="match status" value="1"/>
</dbReference>
<dbReference type="InterPro" id="IPR046347">
    <property type="entry name" value="bZIP_sf"/>
</dbReference>
<organism evidence="9 10">
    <name type="scientific">Morella rubra</name>
    <name type="common">Chinese bayberry</name>
    <dbReference type="NCBI Taxonomy" id="262757"/>
    <lineage>
        <taxon>Eukaryota</taxon>
        <taxon>Viridiplantae</taxon>
        <taxon>Streptophyta</taxon>
        <taxon>Embryophyta</taxon>
        <taxon>Tracheophyta</taxon>
        <taxon>Spermatophyta</taxon>
        <taxon>Magnoliopsida</taxon>
        <taxon>eudicotyledons</taxon>
        <taxon>Gunneridae</taxon>
        <taxon>Pentapetalae</taxon>
        <taxon>rosids</taxon>
        <taxon>fabids</taxon>
        <taxon>Fagales</taxon>
        <taxon>Myricaceae</taxon>
        <taxon>Morella</taxon>
    </lineage>
</organism>
<comment type="subcellular location">
    <subcellularLocation>
        <location evidence="1">Nucleus</location>
    </subcellularLocation>
</comment>
<dbReference type="PANTHER" id="PTHR46408:SF5">
    <property type="entry name" value="BASIC LEUCINE ZIPPER 10"/>
    <property type="match status" value="1"/>
</dbReference>
<evidence type="ECO:0000256" key="1">
    <source>
        <dbReference type="ARBA" id="ARBA00004123"/>
    </source>
</evidence>
<keyword evidence="4" id="KW-0238">DNA-binding</keyword>
<feature type="region of interest" description="Disordered" evidence="7">
    <location>
        <begin position="60"/>
        <end position="171"/>
    </location>
</feature>
<dbReference type="InterPro" id="IPR045314">
    <property type="entry name" value="bZIP_plant_GBF1"/>
</dbReference>
<evidence type="ECO:0000256" key="5">
    <source>
        <dbReference type="ARBA" id="ARBA00023163"/>
    </source>
</evidence>
<dbReference type="Proteomes" id="UP000516437">
    <property type="component" value="Chromosome 6"/>
</dbReference>
<dbReference type="CDD" id="cd14702">
    <property type="entry name" value="bZIP_plant_GBF1"/>
    <property type="match status" value="1"/>
</dbReference>
<dbReference type="InterPro" id="IPR004827">
    <property type="entry name" value="bZIP"/>
</dbReference>
<name>A0A6A1V7J7_9ROSI</name>
<evidence type="ECO:0000313" key="9">
    <source>
        <dbReference type="EMBL" id="KAB1208829.1"/>
    </source>
</evidence>
<evidence type="ECO:0000256" key="7">
    <source>
        <dbReference type="SAM" id="MobiDB-lite"/>
    </source>
</evidence>
<dbReference type="FunFam" id="1.20.5.170:FF:000020">
    <property type="entry name" value="BZIP transcription factor"/>
    <property type="match status" value="1"/>
</dbReference>
<dbReference type="PROSITE" id="PS50217">
    <property type="entry name" value="BZIP"/>
    <property type="match status" value="1"/>
</dbReference>
<dbReference type="GO" id="GO:0003677">
    <property type="term" value="F:DNA binding"/>
    <property type="evidence" value="ECO:0007669"/>
    <property type="project" value="UniProtKB-KW"/>
</dbReference>
<feature type="region of interest" description="Disordered" evidence="7">
    <location>
        <begin position="184"/>
        <end position="213"/>
    </location>
</feature>
<evidence type="ECO:0000256" key="4">
    <source>
        <dbReference type="ARBA" id="ARBA00023125"/>
    </source>
</evidence>
<comment type="caution">
    <text evidence="9">The sequence shown here is derived from an EMBL/GenBank/DDBJ whole genome shotgun (WGS) entry which is preliminary data.</text>
</comment>
<dbReference type="EMBL" id="RXIC02000024">
    <property type="protein sequence ID" value="KAB1208829.1"/>
    <property type="molecule type" value="Genomic_DNA"/>
</dbReference>
<evidence type="ECO:0000256" key="3">
    <source>
        <dbReference type="ARBA" id="ARBA00023015"/>
    </source>
</evidence>
<dbReference type="InterPro" id="IPR020983">
    <property type="entry name" value="Basic_leucine-zipper_C"/>
</dbReference>
<evidence type="ECO:0000259" key="8">
    <source>
        <dbReference type="PROSITE" id="PS50217"/>
    </source>
</evidence>
<dbReference type="SMART" id="SM00338">
    <property type="entry name" value="BRLZ"/>
    <property type="match status" value="1"/>
</dbReference>
<feature type="compositionally biased region" description="Low complexity" evidence="7">
    <location>
        <begin position="75"/>
        <end position="91"/>
    </location>
</feature>
<dbReference type="GO" id="GO:0046983">
    <property type="term" value="F:protein dimerization activity"/>
    <property type="evidence" value="ECO:0007669"/>
    <property type="project" value="UniProtKB-ARBA"/>
</dbReference>
<evidence type="ECO:0000256" key="2">
    <source>
        <dbReference type="ARBA" id="ARBA00007163"/>
    </source>
</evidence>
<feature type="compositionally biased region" description="Acidic residues" evidence="7">
    <location>
        <begin position="197"/>
        <end position="211"/>
    </location>
</feature>
<dbReference type="Gene3D" id="1.20.5.170">
    <property type="match status" value="1"/>
</dbReference>
<dbReference type="Pfam" id="PF12498">
    <property type="entry name" value="bZIP_C"/>
    <property type="match status" value="1"/>
</dbReference>
<keyword evidence="10" id="KW-1185">Reference proteome</keyword>
<evidence type="ECO:0000313" key="10">
    <source>
        <dbReference type="Proteomes" id="UP000516437"/>
    </source>
</evidence>
<keyword evidence="3" id="KW-0805">Transcription regulation</keyword>
<feature type="compositionally biased region" description="Polar residues" evidence="7">
    <location>
        <begin position="132"/>
        <end position="148"/>
    </location>
</feature>
<comment type="similarity">
    <text evidence="2">Belongs to the bZIP family.</text>
</comment>
<evidence type="ECO:0000256" key="6">
    <source>
        <dbReference type="ARBA" id="ARBA00023242"/>
    </source>
</evidence>
<gene>
    <name evidence="9" type="ORF">CJ030_MR6G011265</name>
</gene>
<keyword evidence="6" id="KW-0539">Nucleus</keyword>
<feature type="region of interest" description="Disordered" evidence="7">
    <location>
        <begin position="226"/>
        <end position="245"/>
    </location>
</feature>
<sequence>MKTVFSVDEIADPFWSSSGLSATTVMNRSESEWALQRFIEELSSSSSSSLALASAAAAAAASAAAGTPSSPSRIAVSTVTAVSSVTSSSPAPRKDEADDETLDNRHHPRSLDNSFPKAPGSIAKPEEAGNVAESQLQGSKPSQFGSQANDDKGAGHNSAVAQSEADGGTTAAPALPALQRKLGVQVMQATSGSSRDDSDDDDLEGDMEITDNMDPTDVKRARRMLSNRESARRSRRRKQAHMSELETQVGQLRAENSTLLERLTEMNQKYEQSGVDNRILKADIEALRANVKMAEETVKRLTNLPQMNLAMANAPGVGMPFVCSSMNASTNAPLPILPNPNQFFHQPAPTGANAIPHHQRLDSIFPSNPQIPLTGNTQRDTAGNRVADVSSMQQRASVPQVQKQIPPDVSSHGAIPGWDPVLSHTVAKDNKHN</sequence>